<accession>A0A9D0YPR5</accession>
<evidence type="ECO:0000259" key="1">
    <source>
        <dbReference type="Pfam" id="PF00149"/>
    </source>
</evidence>
<dbReference type="InterPro" id="IPR029052">
    <property type="entry name" value="Metallo-depent_PP-like"/>
</dbReference>
<evidence type="ECO:0000313" key="2">
    <source>
        <dbReference type="EMBL" id="HIP98835.1"/>
    </source>
</evidence>
<feature type="domain" description="Calcineurin-like phosphoesterase" evidence="1">
    <location>
        <begin position="10"/>
        <end position="180"/>
    </location>
</feature>
<comment type="caution">
    <text evidence="2">The sequence shown here is derived from an EMBL/GenBank/DDBJ whole genome shotgun (WGS) entry which is preliminary data.</text>
</comment>
<dbReference type="Pfam" id="PF00149">
    <property type="entry name" value="Metallophos"/>
    <property type="match status" value="1"/>
</dbReference>
<dbReference type="AlphaFoldDB" id="A0A9D0YPR5"/>
<proteinExistence type="predicted"/>
<dbReference type="SUPFAM" id="SSF56300">
    <property type="entry name" value="Metallo-dependent phosphatases"/>
    <property type="match status" value="1"/>
</dbReference>
<dbReference type="GO" id="GO:0016787">
    <property type="term" value="F:hydrolase activity"/>
    <property type="evidence" value="ECO:0007669"/>
    <property type="project" value="InterPro"/>
</dbReference>
<name>A0A9D0YPR5_AQUAO</name>
<evidence type="ECO:0000313" key="3">
    <source>
        <dbReference type="Proteomes" id="UP000606463"/>
    </source>
</evidence>
<dbReference type="InterPro" id="IPR004843">
    <property type="entry name" value="Calcineurin-like_PHP"/>
</dbReference>
<gene>
    <name evidence="2" type="ORF">EYH37_05710</name>
</gene>
<sequence>MLRKINENTYVIGDTHLFHNNIIKYEPLRRKYLEEGAPSHEDWLIDRWNSVVRETDLVLHLGDFAFKPHLYAEYALFMNGKKILIIGNHDAKDISVYKDLFEFVISDGTVWIVRNNQITYLKTHHRLANGIVKTIGEYKILFSHYPIYPPEGEESPVTEELKKVFEKLNCNLNIHGHIHSKELNNPLLINASVEKIDFKPVKIKELIDRVRKR</sequence>
<dbReference type="Proteomes" id="UP000606463">
    <property type="component" value="Unassembled WGS sequence"/>
</dbReference>
<protein>
    <recommendedName>
        <fullName evidence="1">Calcineurin-like phosphoesterase domain-containing protein</fullName>
    </recommendedName>
</protein>
<dbReference type="Gene3D" id="3.60.21.10">
    <property type="match status" value="1"/>
</dbReference>
<dbReference type="EMBL" id="DQVE01000056">
    <property type="protein sequence ID" value="HIP98835.1"/>
    <property type="molecule type" value="Genomic_DNA"/>
</dbReference>
<organism evidence="2 3">
    <name type="scientific">Aquifex aeolicus</name>
    <dbReference type="NCBI Taxonomy" id="63363"/>
    <lineage>
        <taxon>Bacteria</taxon>
        <taxon>Pseudomonadati</taxon>
        <taxon>Aquificota</taxon>
        <taxon>Aquificia</taxon>
        <taxon>Aquificales</taxon>
        <taxon>Aquificaceae</taxon>
        <taxon>Aquifex</taxon>
    </lineage>
</organism>
<reference evidence="2" key="1">
    <citation type="journal article" date="2020" name="ISME J.">
        <title>Gammaproteobacteria mediating utilization of methyl-, sulfur- and petroleum organic compounds in deep ocean hydrothermal plumes.</title>
        <authorList>
            <person name="Zhou Z."/>
            <person name="Liu Y."/>
            <person name="Pan J."/>
            <person name="Cron B.R."/>
            <person name="Toner B.M."/>
            <person name="Anantharaman K."/>
            <person name="Breier J.A."/>
            <person name="Dick G.J."/>
            <person name="Li M."/>
        </authorList>
    </citation>
    <scope>NUCLEOTIDE SEQUENCE</scope>
    <source>
        <strain evidence="2">SZUA-1501</strain>
    </source>
</reference>